<evidence type="ECO:0000313" key="3">
    <source>
        <dbReference type="Proteomes" id="UP000215305"/>
    </source>
</evidence>
<proteinExistence type="predicted"/>
<feature type="domain" description="Methyltransferase type 11" evidence="1">
    <location>
        <begin position="117"/>
        <end position="192"/>
    </location>
</feature>
<dbReference type="VEuPathDB" id="FungiDB:CDV56_100380"/>
<dbReference type="Proteomes" id="UP000215305">
    <property type="component" value="Unassembled WGS sequence"/>
</dbReference>
<dbReference type="AlphaFoldDB" id="A0A397H2U9"/>
<evidence type="ECO:0000259" key="1">
    <source>
        <dbReference type="Pfam" id="PF08241"/>
    </source>
</evidence>
<accession>A0A397H2U9</accession>
<dbReference type="RefSeq" id="XP_026614432.1">
    <property type="nucleotide sequence ID" value="XM_026753999.1"/>
</dbReference>
<organism evidence="2 3">
    <name type="scientific">Aspergillus thermomutatus</name>
    <name type="common">Neosartorya pseudofischeri</name>
    <dbReference type="NCBI Taxonomy" id="41047"/>
    <lineage>
        <taxon>Eukaryota</taxon>
        <taxon>Fungi</taxon>
        <taxon>Dikarya</taxon>
        <taxon>Ascomycota</taxon>
        <taxon>Pezizomycotina</taxon>
        <taxon>Eurotiomycetes</taxon>
        <taxon>Eurotiomycetidae</taxon>
        <taxon>Eurotiales</taxon>
        <taxon>Aspergillaceae</taxon>
        <taxon>Aspergillus</taxon>
        <taxon>Aspergillus subgen. Fumigati</taxon>
    </lineage>
</organism>
<dbReference type="InterPro" id="IPR029063">
    <property type="entry name" value="SAM-dependent_MTases_sf"/>
</dbReference>
<dbReference type="Gene3D" id="3.40.50.150">
    <property type="entry name" value="Vaccinia Virus protein VP39"/>
    <property type="match status" value="1"/>
</dbReference>
<dbReference type="InterPro" id="IPR013216">
    <property type="entry name" value="Methyltransf_11"/>
</dbReference>
<dbReference type="Pfam" id="PF08241">
    <property type="entry name" value="Methyltransf_11"/>
    <property type="match status" value="1"/>
</dbReference>
<name>A0A397H2U9_ASPTH</name>
<dbReference type="GO" id="GO:0008757">
    <property type="term" value="F:S-adenosylmethionine-dependent methyltransferase activity"/>
    <property type="evidence" value="ECO:0007669"/>
    <property type="project" value="InterPro"/>
</dbReference>
<dbReference type="OrthoDB" id="184880at2759"/>
<sequence>MEAPIKPTAAHLPAPTQVQDEFSGTEGVYLLPHHHEEIKRLQRQHFFIKAATDDKLTPIELPAGARVLDSGCADGKCRPQPLPVLEESLVHAREENPTNASGRAGTWLADLAGTDRPDLQLYGVDLGKALFRPDARLTLREHDVRHPFPDSWGWKNSFDLVHQRLLVWGIGADEWPRVLANLADVVKPGGVLQLVEAEWVLSSYSDEQVQQKKLAQVQEWSTRSSGMDVHIWKKFPDLLLPLGFEDMKVETFDLGYGATSKRPEDRIWTAELLPQSFRHLARKIPAEGIPGVARTPDEYLAWLDELVVEMKQIGYTPKVRWLTARKI</sequence>
<comment type="caution">
    <text evidence="2">The sequence shown here is derived from an EMBL/GenBank/DDBJ whole genome shotgun (WGS) entry which is preliminary data.</text>
</comment>
<dbReference type="STRING" id="41047.A0A397H2U9"/>
<dbReference type="EMBL" id="NKHU02000096">
    <property type="protein sequence ID" value="RHZ55733.1"/>
    <property type="molecule type" value="Genomic_DNA"/>
</dbReference>
<protein>
    <recommendedName>
        <fullName evidence="1">Methyltransferase type 11 domain-containing protein</fullName>
    </recommendedName>
</protein>
<keyword evidence="3" id="KW-1185">Reference proteome</keyword>
<gene>
    <name evidence="2" type="ORF">CDV56_100380</name>
</gene>
<dbReference type="SUPFAM" id="SSF53335">
    <property type="entry name" value="S-adenosyl-L-methionine-dependent methyltransferases"/>
    <property type="match status" value="1"/>
</dbReference>
<reference evidence="2" key="1">
    <citation type="submission" date="2018-08" db="EMBL/GenBank/DDBJ databases">
        <title>Draft genome sequence of azole-resistant Aspergillus thermomutatus (Neosartorya pseudofischeri) strain HMR AF 39, isolated from a human nasal aspirate.</title>
        <authorList>
            <person name="Parent-Michaud M."/>
            <person name="Dufresne P.J."/>
            <person name="Fournier E."/>
            <person name="Martineau C."/>
            <person name="Moreira S."/>
            <person name="Perkins V."/>
            <person name="De Repentigny L."/>
            <person name="Dufresne S.F."/>
        </authorList>
    </citation>
    <scope>NUCLEOTIDE SEQUENCE [LARGE SCALE GENOMIC DNA]</scope>
    <source>
        <strain evidence="2">HMR AF 39</strain>
    </source>
</reference>
<dbReference type="GeneID" id="38122354"/>
<evidence type="ECO:0000313" key="2">
    <source>
        <dbReference type="EMBL" id="RHZ55733.1"/>
    </source>
</evidence>